<dbReference type="HOGENOM" id="CLU_180224_0_0_1"/>
<dbReference type="Gene3D" id="3.40.970.10">
    <property type="entry name" value="Ribonuclease H1, N-terminal domain"/>
    <property type="match status" value="1"/>
</dbReference>
<evidence type="ECO:0000313" key="2">
    <source>
        <dbReference type="EMBL" id="KIK33163.1"/>
    </source>
</evidence>
<dbReference type="EMBL" id="KN836007">
    <property type="protein sequence ID" value="KIK33163.1"/>
    <property type="molecule type" value="Genomic_DNA"/>
</dbReference>
<organism evidence="2 3">
    <name type="scientific">Suillus luteus UH-Slu-Lm8-n1</name>
    <dbReference type="NCBI Taxonomy" id="930992"/>
    <lineage>
        <taxon>Eukaryota</taxon>
        <taxon>Fungi</taxon>
        <taxon>Dikarya</taxon>
        <taxon>Basidiomycota</taxon>
        <taxon>Agaricomycotina</taxon>
        <taxon>Agaricomycetes</taxon>
        <taxon>Agaricomycetidae</taxon>
        <taxon>Boletales</taxon>
        <taxon>Suillineae</taxon>
        <taxon>Suillaceae</taxon>
        <taxon>Suillus</taxon>
    </lineage>
</organism>
<dbReference type="SUPFAM" id="SSF55658">
    <property type="entry name" value="L9 N-domain-like"/>
    <property type="match status" value="1"/>
</dbReference>
<sequence>GPVLYSRTHGGITYDVPSPSASGPYYWVTRGSRIGIFSTWQQASSYVIGVSRASFSRVRSVVDGIQLMEDAIDRGDTEVI</sequence>
<evidence type="ECO:0000259" key="1">
    <source>
        <dbReference type="Pfam" id="PF01693"/>
    </source>
</evidence>
<dbReference type="Proteomes" id="UP000054485">
    <property type="component" value="Unassembled WGS sequence"/>
</dbReference>
<feature type="non-terminal residue" evidence="2">
    <location>
        <position position="80"/>
    </location>
</feature>
<dbReference type="Pfam" id="PF01693">
    <property type="entry name" value="Cauli_VI"/>
    <property type="match status" value="1"/>
</dbReference>
<name>A0A0D0AMC5_9AGAM</name>
<dbReference type="OrthoDB" id="2685848at2759"/>
<keyword evidence="3" id="KW-1185">Reference proteome</keyword>
<gene>
    <name evidence="2" type="ORF">CY34DRAFT_100092</name>
</gene>
<protein>
    <recommendedName>
        <fullName evidence="1">Ribonuclease H1 N-terminal domain-containing protein</fullName>
    </recommendedName>
</protein>
<evidence type="ECO:0000313" key="3">
    <source>
        <dbReference type="Proteomes" id="UP000054485"/>
    </source>
</evidence>
<accession>A0A0D0AMC5</accession>
<dbReference type="AlphaFoldDB" id="A0A0D0AMC5"/>
<dbReference type="STRING" id="930992.A0A0D0AMC5"/>
<dbReference type="InParanoid" id="A0A0D0AMC5"/>
<proteinExistence type="predicted"/>
<dbReference type="InterPro" id="IPR037056">
    <property type="entry name" value="RNase_H1_N_sf"/>
</dbReference>
<dbReference type="InterPro" id="IPR011320">
    <property type="entry name" value="RNase_H1_N"/>
</dbReference>
<feature type="non-terminal residue" evidence="2">
    <location>
        <position position="1"/>
    </location>
</feature>
<feature type="domain" description="Ribonuclease H1 N-terminal" evidence="1">
    <location>
        <begin position="24"/>
        <end position="55"/>
    </location>
</feature>
<reference evidence="2 3" key="1">
    <citation type="submission" date="2014-04" db="EMBL/GenBank/DDBJ databases">
        <authorList>
            <consortium name="DOE Joint Genome Institute"/>
            <person name="Kuo A."/>
            <person name="Ruytinx J."/>
            <person name="Rineau F."/>
            <person name="Colpaert J."/>
            <person name="Kohler A."/>
            <person name="Nagy L.G."/>
            <person name="Floudas D."/>
            <person name="Copeland A."/>
            <person name="Barry K.W."/>
            <person name="Cichocki N."/>
            <person name="Veneault-Fourrey C."/>
            <person name="LaButti K."/>
            <person name="Lindquist E.A."/>
            <person name="Lipzen A."/>
            <person name="Lundell T."/>
            <person name="Morin E."/>
            <person name="Murat C."/>
            <person name="Sun H."/>
            <person name="Tunlid A."/>
            <person name="Henrissat B."/>
            <person name="Grigoriev I.V."/>
            <person name="Hibbett D.S."/>
            <person name="Martin F."/>
            <person name="Nordberg H.P."/>
            <person name="Cantor M.N."/>
            <person name="Hua S.X."/>
        </authorList>
    </citation>
    <scope>NUCLEOTIDE SEQUENCE [LARGE SCALE GENOMIC DNA]</scope>
    <source>
        <strain evidence="2 3">UH-Slu-Lm8-n1</strain>
    </source>
</reference>
<reference evidence="3" key="2">
    <citation type="submission" date="2015-01" db="EMBL/GenBank/DDBJ databases">
        <title>Evolutionary Origins and Diversification of the Mycorrhizal Mutualists.</title>
        <authorList>
            <consortium name="DOE Joint Genome Institute"/>
            <consortium name="Mycorrhizal Genomics Consortium"/>
            <person name="Kohler A."/>
            <person name="Kuo A."/>
            <person name="Nagy L.G."/>
            <person name="Floudas D."/>
            <person name="Copeland A."/>
            <person name="Barry K.W."/>
            <person name="Cichocki N."/>
            <person name="Veneault-Fourrey C."/>
            <person name="LaButti K."/>
            <person name="Lindquist E.A."/>
            <person name="Lipzen A."/>
            <person name="Lundell T."/>
            <person name="Morin E."/>
            <person name="Murat C."/>
            <person name="Riley R."/>
            <person name="Ohm R."/>
            <person name="Sun H."/>
            <person name="Tunlid A."/>
            <person name="Henrissat B."/>
            <person name="Grigoriev I.V."/>
            <person name="Hibbett D.S."/>
            <person name="Martin F."/>
        </authorList>
    </citation>
    <scope>NUCLEOTIDE SEQUENCE [LARGE SCALE GENOMIC DNA]</scope>
    <source>
        <strain evidence="3">UH-Slu-Lm8-n1</strain>
    </source>
</reference>
<dbReference type="InterPro" id="IPR009027">
    <property type="entry name" value="Ribosomal_bL9/RNase_H1_N"/>
</dbReference>